<dbReference type="Gene3D" id="3.40.1190.20">
    <property type="match status" value="1"/>
</dbReference>
<keyword evidence="3" id="KW-0547">Nucleotide-binding</keyword>
<gene>
    <name evidence="7" type="ORF">J4H91_05550</name>
</gene>
<keyword evidence="2" id="KW-0808">Transferase</keyword>
<comment type="similarity">
    <text evidence="1">Belongs to the carbohydrate kinase PfkB family.</text>
</comment>
<dbReference type="RefSeq" id="WP_208045260.1">
    <property type="nucleotide sequence ID" value="NZ_JAGDYL010000006.1"/>
</dbReference>
<dbReference type="Proteomes" id="UP000664398">
    <property type="component" value="Unassembled WGS sequence"/>
</dbReference>
<dbReference type="PANTHER" id="PTHR43085:SF1">
    <property type="entry name" value="PSEUDOURIDINE KINASE-RELATED"/>
    <property type="match status" value="1"/>
</dbReference>
<dbReference type="Pfam" id="PF00294">
    <property type="entry name" value="PfkB"/>
    <property type="match status" value="1"/>
</dbReference>
<accession>A0A939LX51</accession>
<reference evidence="7" key="1">
    <citation type="submission" date="2021-03" db="EMBL/GenBank/DDBJ databases">
        <title>Leucobacter chromiisoli sp. nov., isolated from chromium-containing soil of chemical plant.</title>
        <authorList>
            <person name="Xu Z."/>
        </authorList>
    </citation>
    <scope>NUCLEOTIDE SEQUENCE</scope>
    <source>
        <strain evidence="7">A2</strain>
    </source>
</reference>
<dbReference type="GO" id="GO:0016301">
    <property type="term" value="F:kinase activity"/>
    <property type="evidence" value="ECO:0007669"/>
    <property type="project" value="UniProtKB-KW"/>
</dbReference>
<evidence type="ECO:0000256" key="2">
    <source>
        <dbReference type="ARBA" id="ARBA00022679"/>
    </source>
</evidence>
<organism evidence="7 8">
    <name type="scientific">Leucobacter ruminantium</name>
    <dbReference type="NCBI Taxonomy" id="1289170"/>
    <lineage>
        <taxon>Bacteria</taxon>
        <taxon>Bacillati</taxon>
        <taxon>Actinomycetota</taxon>
        <taxon>Actinomycetes</taxon>
        <taxon>Micrococcales</taxon>
        <taxon>Microbacteriaceae</taxon>
        <taxon>Leucobacter</taxon>
    </lineage>
</organism>
<sequence>MSTDAAEALVIGEALIDIVEDADGAREFVGGGPANIAMGLARLGHRTRLLAHLGDDPRGRRIAAHFAAEGVALHVSPEPGARTATALARLAADGSASYRFDIEWRVPGGVDPSPFALLHVGSIGLFLEPGGTEVVEIMRRADRGTIVTLDPNIRPSLIPDRDRAIARFECAVGLSDLVKLSDEDAEWLYPGLPPEDAAHRILALGESGRTRAVIVTRGAEGALAVTDEAVHSVPARRVDVVDTISAGDSFMASVASSLLESGPAAVLADAKPVLERAVAAAAFAVSHAGANPPRRADLEA</sequence>
<evidence type="ECO:0000259" key="6">
    <source>
        <dbReference type="Pfam" id="PF00294"/>
    </source>
</evidence>
<proteinExistence type="inferred from homology"/>
<evidence type="ECO:0000313" key="7">
    <source>
        <dbReference type="EMBL" id="MBO1804783.1"/>
    </source>
</evidence>
<evidence type="ECO:0000313" key="8">
    <source>
        <dbReference type="Proteomes" id="UP000664398"/>
    </source>
</evidence>
<dbReference type="InterPro" id="IPR002173">
    <property type="entry name" value="Carboh/pur_kinase_PfkB_CS"/>
</dbReference>
<evidence type="ECO:0000256" key="3">
    <source>
        <dbReference type="ARBA" id="ARBA00022741"/>
    </source>
</evidence>
<keyword evidence="8" id="KW-1185">Reference proteome</keyword>
<keyword evidence="4 7" id="KW-0418">Kinase</keyword>
<dbReference type="GO" id="GO:0005524">
    <property type="term" value="F:ATP binding"/>
    <property type="evidence" value="ECO:0007669"/>
    <property type="project" value="UniProtKB-KW"/>
</dbReference>
<dbReference type="AlphaFoldDB" id="A0A939LX51"/>
<evidence type="ECO:0000256" key="1">
    <source>
        <dbReference type="ARBA" id="ARBA00010688"/>
    </source>
</evidence>
<dbReference type="PROSITE" id="PS00583">
    <property type="entry name" value="PFKB_KINASES_1"/>
    <property type="match status" value="1"/>
</dbReference>
<feature type="domain" description="Carbohydrate kinase PfkB" evidence="6">
    <location>
        <begin position="7"/>
        <end position="293"/>
    </location>
</feature>
<dbReference type="InterPro" id="IPR029056">
    <property type="entry name" value="Ribokinase-like"/>
</dbReference>
<dbReference type="SUPFAM" id="SSF53613">
    <property type="entry name" value="Ribokinase-like"/>
    <property type="match status" value="1"/>
</dbReference>
<evidence type="ECO:0000256" key="5">
    <source>
        <dbReference type="ARBA" id="ARBA00022840"/>
    </source>
</evidence>
<protein>
    <submittedName>
        <fullName evidence="7">Carbohydrate kinase</fullName>
    </submittedName>
</protein>
<dbReference type="InterPro" id="IPR050306">
    <property type="entry name" value="PfkB_Carbo_kinase"/>
</dbReference>
<dbReference type="PANTHER" id="PTHR43085">
    <property type="entry name" value="HEXOKINASE FAMILY MEMBER"/>
    <property type="match status" value="1"/>
</dbReference>
<keyword evidence="5" id="KW-0067">ATP-binding</keyword>
<dbReference type="InterPro" id="IPR011611">
    <property type="entry name" value="PfkB_dom"/>
</dbReference>
<name>A0A939LX51_9MICO</name>
<evidence type="ECO:0000256" key="4">
    <source>
        <dbReference type="ARBA" id="ARBA00022777"/>
    </source>
</evidence>
<dbReference type="EMBL" id="JAGDYL010000006">
    <property type="protein sequence ID" value="MBO1804783.1"/>
    <property type="molecule type" value="Genomic_DNA"/>
</dbReference>
<comment type="caution">
    <text evidence="7">The sequence shown here is derived from an EMBL/GenBank/DDBJ whole genome shotgun (WGS) entry which is preliminary data.</text>
</comment>